<dbReference type="AlphaFoldDB" id="A0A7C9LLN7"/>
<keyword evidence="9 13" id="KW-1133">Transmembrane helix</keyword>
<reference evidence="15 16" key="1">
    <citation type="submission" date="2019-06" db="EMBL/GenBank/DDBJ databases">
        <title>Enrichment of Autotrophic Halophilic Microorganisms from Red Sea Brine Pool Using Microbial Electrosynthesis System.</title>
        <authorList>
            <person name="Alqahtani M.F."/>
            <person name="Bajracharya S."/>
            <person name="Katuri K.P."/>
            <person name="Ali M."/>
            <person name="Saikaly P.E."/>
        </authorList>
    </citation>
    <scope>NUCLEOTIDE SEQUENCE [LARGE SCALE GENOMIC DNA]</scope>
    <source>
        <strain evidence="15">MES6</strain>
    </source>
</reference>
<dbReference type="InterPro" id="IPR036761">
    <property type="entry name" value="TTHA0802/YceI-like_sf"/>
</dbReference>
<organism evidence="15 16">
    <name type="scientific">Sediminimonas qiaohouensis</name>
    <dbReference type="NCBI Taxonomy" id="552061"/>
    <lineage>
        <taxon>Bacteria</taxon>
        <taxon>Pseudomonadati</taxon>
        <taxon>Pseudomonadota</taxon>
        <taxon>Alphaproteobacteria</taxon>
        <taxon>Rhodobacterales</taxon>
        <taxon>Roseobacteraceae</taxon>
        <taxon>Sediminimonas</taxon>
    </lineage>
</organism>
<dbReference type="EMBL" id="VENJ01000002">
    <property type="protein sequence ID" value="MTJ03482.1"/>
    <property type="molecule type" value="Genomic_DNA"/>
</dbReference>
<evidence type="ECO:0000256" key="1">
    <source>
        <dbReference type="ARBA" id="ARBA00001970"/>
    </source>
</evidence>
<dbReference type="Proteomes" id="UP000483078">
    <property type="component" value="Unassembled WGS sequence"/>
</dbReference>
<evidence type="ECO:0000256" key="13">
    <source>
        <dbReference type="SAM" id="Phobius"/>
    </source>
</evidence>
<keyword evidence="5" id="KW-0349">Heme</keyword>
<dbReference type="InterPro" id="IPR007372">
    <property type="entry name" value="Lipid/polyisoprenoid-bd_YceI"/>
</dbReference>
<keyword evidence="4" id="KW-1003">Cell membrane</keyword>
<evidence type="ECO:0000256" key="4">
    <source>
        <dbReference type="ARBA" id="ARBA00022475"/>
    </source>
</evidence>
<name>A0A7C9LLN7_9RHOB</name>
<evidence type="ECO:0000256" key="2">
    <source>
        <dbReference type="ARBA" id="ARBA00004651"/>
    </source>
</evidence>
<evidence type="ECO:0000256" key="6">
    <source>
        <dbReference type="ARBA" id="ARBA00022692"/>
    </source>
</evidence>
<evidence type="ECO:0000313" key="15">
    <source>
        <dbReference type="EMBL" id="MTJ03482.1"/>
    </source>
</evidence>
<gene>
    <name evidence="15" type="ORF">FH759_02135</name>
</gene>
<keyword evidence="3" id="KW-0813">Transport</keyword>
<feature type="transmembrane region" description="Helical" evidence="13">
    <location>
        <begin position="66"/>
        <end position="84"/>
    </location>
</feature>
<evidence type="ECO:0000313" key="16">
    <source>
        <dbReference type="Proteomes" id="UP000483078"/>
    </source>
</evidence>
<dbReference type="Pfam" id="PF04264">
    <property type="entry name" value="YceI"/>
    <property type="match status" value="1"/>
</dbReference>
<dbReference type="PANTHER" id="PTHR30529">
    <property type="entry name" value="CYTOCHROME B561"/>
    <property type="match status" value="1"/>
</dbReference>
<comment type="subcellular location">
    <subcellularLocation>
        <location evidence="2">Cell membrane</location>
        <topology evidence="2">Multi-pass membrane protein</topology>
    </subcellularLocation>
</comment>
<keyword evidence="6 13" id="KW-0812">Transmembrane</keyword>
<keyword evidence="7" id="KW-0479">Metal-binding</keyword>
<evidence type="ECO:0000259" key="14">
    <source>
        <dbReference type="SMART" id="SM00867"/>
    </source>
</evidence>
<proteinExistence type="inferred from homology"/>
<keyword evidence="11 13" id="KW-0472">Membrane</keyword>
<dbReference type="GO" id="GO:0020037">
    <property type="term" value="F:heme binding"/>
    <property type="evidence" value="ECO:0007669"/>
    <property type="project" value="TreeGrafter"/>
</dbReference>
<dbReference type="SUPFAM" id="SSF101874">
    <property type="entry name" value="YceI-like"/>
    <property type="match status" value="1"/>
</dbReference>
<dbReference type="Gene3D" id="2.40.128.110">
    <property type="entry name" value="Lipid/polyisoprenoid-binding, YceI-like"/>
    <property type="match status" value="1"/>
</dbReference>
<comment type="similarity">
    <text evidence="12">Belongs to the cytochrome b561 family.</text>
</comment>
<dbReference type="PANTHER" id="PTHR30529:SF7">
    <property type="entry name" value="CYTOCHROME B561 BACTERIAL_NI-HYDROGENASE DOMAIN-CONTAINING PROTEIN"/>
    <property type="match status" value="1"/>
</dbReference>
<accession>A0A7C9LLN7</accession>
<evidence type="ECO:0000256" key="12">
    <source>
        <dbReference type="ARBA" id="ARBA00037975"/>
    </source>
</evidence>
<dbReference type="InterPro" id="IPR052168">
    <property type="entry name" value="Cytochrome_b561_oxidase"/>
</dbReference>
<evidence type="ECO:0000256" key="9">
    <source>
        <dbReference type="ARBA" id="ARBA00022989"/>
    </source>
</evidence>
<keyword evidence="8" id="KW-0249">Electron transport</keyword>
<dbReference type="SMART" id="SM00867">
    <property type="entry name" value="YceI"/>
    <property type="match status" value="1"/>
</dbReference>
<dbReference type="InterPro" id="IPR011577">
    <property type="entry name" value="Cyt_b561_bac/Ni-Hgenase"/>
</dbReference>
<evidence type="ECO:0000256" key="11">
    <source>
        <dbReference type="ARBA" id="ARBA00023136"/>
    </source>
</evidence>
<evidence type="ECO:0000256" key="8">
    <source>
        <dbReference type="ARBA" id="ARBA00022982"/>
    </source>
</evidence>
<feature type="transmembrane region" description="Helical" evidence="13">
    <location>
        <begin position="16"/>
        <end position="34"/>
    </location>
</feature>
<sequence length="411" mass="42947">MPLSTTSTAYGAVTKGFHWITALLILTAIPLGLIGDELAQEIRQTDAGGDQALIDRAVLVFSLHKTIGLAAFFTAALRILWAIGQPRPGLLNGGRWAEATLAETIHWALYGAMLITPLAGWVTHSAETGFAPIWWPFGQSLPFVPKDADIAAAAGMVHFLSSQVLIGAIVLHLAGALKHHLIDRDATLRRMLPGQTDAMPSPQQPGHTAPVLAAIAIWVGVLAAGIAPALGNAGGDEAGAPAMTSAAAGNWQVEGGTLAISITQMGNTVTGEFAQWQADITFADDPNTARNGDVEVSIAIPSLTLGSVSDQAMGADFFAADEFPKATFTADILRAEGENAFTAEGQLTLKGQSVPVTMPFTLEIEGERATMSGGTTLDRRNYNIGEGVQDESSLGFDVDVDVSLTATRAGQ</sequence>
<keyword evidence="10" id="KW-0408">Iron</keyword>
<dbReference type="GO" id="GO:0005886">
    <property type="term" value="C:plasma membrane"/>
    <property type="evidence" value="ECO:0007669"/>
    <property type="project" value="UniProtKB-SubCell"/>
</dbReference>
<dbReference type="Pfam" id="PF01292">
    <property type="entry name" value="Ni_hydr_CYTB"/>
    <property type="match status" value="1"/>
</dbReference>
<evidence type="ECO:0000256" key="7">
    <source>
        <dbReference type="ARBA" id="ARBA00022723"/>
    </source>
</evidence>
<dbReference type="GO" id="GO:0046872">
    <property type="term" value="F:metal ion binding"/>
    <property type="evidence" value="ECO:0007669"/>
    <property type="project" value="UniProtKB-KW"/>
</dbReference>
<evidence type="ECO:0000256" key="10">
    <source>
        <dbReference type="ARBA" id="ARBA00023004"/>
    </source>
</evidence>
<dbReference type="InterPro" id="IPR016174">
    <property type="entry name" value="Di-haem_cyt_TM"/>
</dbReference>
<dbReference type="GO" id="GO:0022904">
    <property type="term" value="P:respiratory electron transport chain"/>
    <property type="evidence" value="ECO:0007669"/>
    <property type="project" value="InterPro"/>
</dbReference>
<evidence type="ECO:0000256" key="5">
    <source>
        <dbReference type="ARBA" id="ARBA00022617"/>
    </source>
</evidence>
<feature type="domain" description="Lipid/polyisoprenoid-binding YceI-like" evidence="14">
    <location>
        <begin position="250"/>
        <end position="407"/>
    </location>
</feature>
<comment type="cofactor">
    <cofactor evidence="1">
        <name>heme b</name>
        <dbReference type="ChEBI" id="CHEBI:60344"/>
    </cofactor>
</comment>
<comment type="caution">
    <text evidence="15">The sequence shown here is derived from an EMBL/GenBank/DDBJ whole genome shotgun (WGS) entry which is preliminary data.</text>
</comment>
<evidence type="ECO:0000256" key="3">
    <source>
        <dbReference type="ARBA" id="ARBA00022448"/>
    </source>
</evidence>
<dbReference type="SUPFAM" id="SSF81342">
    <property type="entry name" value="Transmembrane di-heme cytochromes"/>
    <property type="match status" value="1"/>
</dbReference>
<dbReference type="GO" id="GO:0009055">
    <property type="term" value="F:electron transfer activity"/>
    <property type="evidence" value="ECO:0007669"/>
    <property type="project" value="InterPro"/>
</dbReference>
<dbReference type="RefSeq" id="WP_273247962.1">
    <property type="nucleotide sequence ID" value="NZ_VENJ01000002.1"/>
</dbReference>
<protein>
    <submittedName>
        <fullName evidence="15">Cytochrome</fullName>
    </submittedName>
</protein>